<organism evidence="1 2">
    <name type="scientific">Daphnia magna</name>
    <dbReference type="NCBI Taxonomy" id="35525"/>
    <lineage>
        <taxon>Eukaryota</taxon>
        <taxon>Metazoa</taxon>
        <taxon>Ecdysozoa</taxon>
        <taxon>Arthropoda</taxon>
        <taxon>Crustacea</taxon>
        <taxon>Branchiopoda</taxon>
        <taxon>Diplostraca</taxon>
        <taxon>Cladocera</taxon>
        <taxon>Anomopoda</taxon>
        <taxon>Daphniidae</taxon>
        <taxon>Daphnia</taxon>
    </lineage>
</organism>
<gene>
    <name evidence="1" type="ORF">OUZ56_028807</name>
</gene>
<name>A0ABR0B505_9CRUS</name>
<reference evidence="1 2" key="1">
    <citation type="journal article" date="2023" name="Nucleic Acids Res.">
        <title>The hologenome of Daphnia magna reveals possible DNA methylation and microbiome-mediated evolution of the host genome.</title>
        <authorList>
            <person name="Chaturvedi A."/>
            <person name="Li X."/>
            <person name="Dhandapani V."/>
            <person name="Marshall H."/>
            <person name="Kissane S."/>
            <person name="Cuenca-Cambronero M."/>
            <person name="Asole G."/>
            <person name="Calvet F."/>
            <person name="Ruiz-Romero M."/>
            <person name="Marangio P."/>
            <person name="Guigo R."/>
            <person name="Rago D."/>
            <person name="Mirbahai L."/>
            <person name="Eastwood N."/>
            <person name="Colbourne J.K."/>
            <person name="Zhou J."/>
            <person name="Mallon E."/>
            <person name="Orsini L."/>
        </authorList>
    </citation>
    <scope>NUCLEOTIDE SEQUENCE [LARGE SCALE GENOMIC DNA]</scope>
    <source>
        <strain evidence="1">LRV0_1</strain>
    </source>
</reference>
<proteinExistence type="predicted"/>
<protein>
    <submittedName>
        <fullName evidence="1">Uncharacterized protein</fullName>
    </submittedName>
</protein>
<accession>A0ABR0B505</accession>
<dbReference type="EMBL" id="JAOYFB010000040">
    <property type="protein sequence ID" value="KAK4036768.1"/>
    <property type="molecule type" value="Genomic_DNA"/>
</dbReference>
<dbReference type="Proteomes" id="UP001234178">
    <property type="component" value="Unassembled WGS sequence"/>
</dbReference>
<evidence type="ECO:0000313" key="1">
    <source>
        <dbReference type="EMBL" id="KAK4036768.1"/>
    </source>
</evidence>
<comment type="caution">
    <text evidence="1">The sequence shown here is derived from an EMBL/GenBank/DDBJ whole genome shotgun (WGS) entry which is preliminary data.</text>
</comment>
<keyword evidence="2" id="KW-1185">Reference proteome</keyword>
<evidence type="ECO:0000313" key="2">
    <source>
        <dbReference type="Proteomes" id="UP001234178"/>
    </source>
</evidence>
<sequence length="78" mass="9098">MKSGESKASAQKIDVNLSGYARWYASNTNQLREELYKAKYFEYITYVEVTKKMLRFGCSKMATTIKLVHLEPRSFTDM</sequence>